<evidence type="ECO:0000256" key="1">
    <source>
        <dbReference type="ARBA" id="ARBA00004141"/>
    </source>
</evidence>
<organism evidence="8 9">
    <name type="scientific">Prorocentrum cordatum</name>
    <dbReference type="NCBI Taxonomy" id="2364126"/>
    <lineage>
        <taxon>Eukaryota</taxon>
        <taxon>Sar</taxon>
        <taxon>Alveolata</taxon>
        <taxon>Dinophyceae</taxon>
        <taxon>Prorocentrales</taxon>
        <taxon>Prorocentraceae</taxon>
        <taxon>Prorocentrum</taxon>
    </lineage>
</organism>
<protein>
    <recommendedName>
        <fullName evidence="7">Ion transport domain-containing protein</fullName>
    </recommendedName>
</protein>
<dbReference type="Gene3D" id="1.20.120.350">
    <property type="entry name" value="Voltage-gated potassium channels. Chain C"/>
    <property type="match status" value="1"/>
</dbReference>
<evidence type="ECO:0000256" key="6">
    <source>
        <dbReference type="SAM" id="Phobius"/>
    </source>
</evidence>
<evidence type="ECO:0000256" key="5">
    <source>
        <dbReference type="SAM" id="MobiDB-lite"/>
    </source>
</evidence>
<feature type="domain" description="Ion transport" evidence="7">
    <location>
        <begin position="95"/>
        <end position="223"/>
    </location>
</feature>
<name>A0ABN9TYL9_9DINO</name>
<dbReference type="Pfam" id="PF00520">
    <property type="entry name" value="Ion_trans"/>
    <property type="match status" value="1"/>
</dbReference>
<evidence type="ECO:0000259" key="7">
    <source>
        <dbReference type="Pfam" id="PF00520"/>
    </source>
</evidence>
<dbReference type="InterPro" id="IPR005821">
    <property type="entry name" value="Ion_trans_dom"/>
</dbReference>
<sequence>ARLPWRAPAWPWGCGRGAARGGSPPACPPLGAGRQTCAASSMQGPRAEQEAAGPERSDALWQDPRPRAGRSSAAQPSPFGTLPGSGELRSFFRRPIVDLLVVTAVFAGTVVYAVSTIVEDPATSKVIAYLEFSAQLVFLFEWLLRWYSQNCRPSYLLDASMIIDGLSFLPLLSIAAANSTGFLTSGIGFLTSGFEPGTTNLALSCLRLARILRLQRFLRNRRSVTSILGLLGLVSPDDLATPLQLQGRFAVSLSIVFGISLIPLSLSKLVEEFSAEALASEDSEGNEDGPPPMTTGRWNCLSCGEVWHSAEANFCFRCGTPLRRRRAGLSIGTSQRAGLSIGLSMWRRVLQFCSAERRMADYRGISLPSSVLEWYTNCLVILHEGTCHAPQWSSLGTFGFRTGCACAQITAPFRNLHAKSWEWQEKFPIYTFIGDILMAFDFLRPAAVGRSMERRGMHPRLIAGFLRESRGLKMIPSFHNAPAVPEIDFNKCERMGGTDTT</sequence>
<keyword evidence="9" id="KW-1185">Reference proteome</keyword>
<evidence type="ECO:0000313" key="9">
    <source>
        <dbReference type="Proteomes" id="UP001189429"/>
    </source>
</evidence>
<reference evidence="8" key="1">
    <citation type="submission" date="2023-10" db="EMBL/GenBank/DDBJ databases">
        <authorList>
            <person name="Chen Y."/>
            <person name="Shah S."/>
            <person name="Dougan E. K."/>
            <person name="Thang M."/>
            <person name="Chan C."/>
        </authorList>
    </citation>
    <scope>NUCLEOTIDE SEQUENCE [LARGE SCALE GENOMIC DNA]</scope>
</reference>
<evidence type="ECO:0000256" key="2">
    <source>
        <dbReference type="ARBA" id="ARBA00022692"/>
    </source>
</evidence>
<evidence type="ECO:0000256" key="3">
    <source>
        <dbReference type="ARBA" id="ARBA00022989"/>
    </source>
</evidence>
<feature type="region of interest" description="Disordered" evidence="5">
    <location>
        <begin position="18"/>
        <end position="81"/>
    </location>
</feature>
<feature type="transmembrane region" description="Helical" evidence="6">
    <location>
        <begin position="126"/>
        <end position="144"/>
    </location>
</feature>
<evidence type="ECO:0000256" key="4">
    <source>
        <dbReference type="ARBA" id="ARBA00023136"/>
    </source>
</evidence>
<dbReference type="SUPFAM" id="SSF81324">
    <property type="entry name" value="Voltage-gated potassium channels"/>
    <property type="match status" value="1"/>
</dbReference>
<feature type="transmembrane region" description="Helical" evidence="6">
    <location>
        <begin position="96"/>
        <end position="114"/>
    </location>
</feature>
<proteinExistence type="predicted"/>
<dbReference type="InterPro" id="IPR027359">
    <property type="entry name" value="Volt_channel_dom_sf"/>
</dbReference>
<keyword evidence="3 6" id="KW-1133">Transmembrane helix</keyword>
<keyword evidence="2 6" id="KW-0812">Transmembrane</keyword>
<comment type="subcellular location">
    <subcellularLocation>
        <location evidence="1">Membrane</location>
        <topology evidence="1">Multi-pass membrane protein</topology>
    </subcellularLocation>
</comment>
<feature type="non-terminal residue" evidence="8">
    <location>
        <position position="1"/>
    </location>
</feature>
<gene>
    <name evidence="8" type="ORF">PCOR1329_LOCUS43569</name>
</gene>
<accession>A0ABN9TYL9</accession>
<dbReference type="Proteomes" id="UP001189429">
    <property type="component" value="Unassembled WGS sequence"/>
</dbReference>
<feature type="transmembrane region" description="Helical" evidence="6">
    <location>
        <begin position="156"/>
        <end position="176"/>
    </location>
</feature>
<keyword evidence="4 6" id="KW-0472">Membrane</keyword>
<evidence type="ECO:0000313" key="8">
    <source>
        <dbReference type="EMBL" id="CAK0851412.1"/>
    </source>
</evidence>
<dbReference type="EMBL" id="CAUYUJ010015236">
    <property type="protein sequence ID" value="CAK0851412.1"/>
    <property type="molecule type" value="Genomic_DNA"/>
</dbReference>
<comment type="caution">
    <text evidence="8">The sequence shown here is derived from an EMBL/GenBank/DDBJ whole genome shotgun (WGS) entry which is preliminary data.</text>
</comment>
<feature type="compositionally biased region" description="Basic and acidic residues" evidence="5">
    <location>
        <begin position="47"/>
        <end position="58"/>
    </location>
</feature>